<feature type="compositionally biased region" description="Basic residues" evidence="1">
    <location>
        <begin position="95"/>
        <end position="104"/>
    </location>
</feature>
<dbReference type="EMBL" id="AZGY01000028">
    <property type="protein sequence ID" value="KZZ88759.1"/>
    <property type="molecule type" value="Genomic_DNA"/>
</dbReference>
<reference evidence="2 3" key="1">
    <citation type="journal article" date="2016" name="Genome Biol. Evol.">
        <title>Divergent and convergent evolution of fungal pathogenicity.</title>
        <authorList>
            <person name="Shang Y."/>
            <person name="Xiao G."/>
            <person name="Zheng P."/>
            <person name="Cen K."/>
            <person name="Zhan S."/>
            <person name="Wang C."/>
        </authorList>
    </citation>
    <scope>NUCLEOTIDE SEQUENCE [LARGE SCALE GENOMIC DNA]</scope>
    <source>
        <strain evidence="2 3">RCEF 2490</strain>
    </source>
</reference>
<sequence>MEAQLVRLHDDAFSLWLSITCIDNPEVLALSVNSHDEAAASGFLSSLQHVRSSLERWASGGGLAAGFVDAGSRELPGPGPSSDATMSTAPPTTRSTRRQARRQRSSSVLPDASPLTDDELAGTEQALPVMVPRQQRPGHKRRQRKVSPGDGDGDGDECNDDDAQRASCVRQLSAQPASCLVPAFLATDPPKPNILRLASAMRSPRAVGQVCQIRQFLRNGPSAELNAALIDRKLTGQVSREALDRGITICKRANHFANLLQRVSTWHFSEVLEQSKSPVALRVSSDVVSQFMVDGTKSRYNRTKFRGDLLHMVCGWHRGLVAFIPLFKDPACGINDPEAQYQYQANKKDFETFKAIYGVSNSVTNVLCAIGTSFLDSCCYQDRLEFQYGDWLSRLQQDFSPACIQAMADQLGGKCGCR</sequence>
<organism evidence="2 3">
    <name type="scientific">Moelleriella libera RCEF 2490</name>
    <dbReference type="NCBI Taxonomy" id="1081109"/>
    <lineage>
        <taxon>Eukaryota</taxon>
        <taxon>Fungi</taxon>
        <taxon>Dikarya</taxon>
        <taxon>Ascomycota</taxon>
        <taxon>Pezizomycotina</taxon>
        <taxon>Sordariomycetes</taxon>
        <taxon>Hypocreomycetidae</taxon>
        <taxon>Hypocreales</taxon>
        <taxon>Clavicipitaceae</taxon>
        <taxon>Moelleriella</taxon>
    </lineage>
</organism>
<feature type="compositionally biased region" description="Basic residues" evidence="1">
    <location>
        <begin position="136"/>
        <end position="145"/>
    </location>
</feature>
<dbReference type="Proteomes" id="UP000078544">
    <property type="component" value="Unassembled WGS sequence"/>
</dbReference>
<feature type="region of interest" description="Disordered" evidence="1">
    <location>
        <begin position="69"/>
        <end position="162"/>
    </location>
</feature>
<comment type="caution">
    <text evidence="2">The sequence shown here is derived from an EMBL/GenBank/DDBJ whole genome shotgun (WGS) entry which is preliminary data.</text>
</comment>
<dbReference type="AlphaFoldDB" id="A0A167WEZ3"/>
<evidence type="ECO:0000313" key="3">
    <source>
        <dbReference type="Proteomes" id="UP000078544"/>
    </source>
</evidence>
<evidence type="ECO:0000313" key="2">
    <source>
        <dbReference type="EMBL" id="KZZ88759.1"/>
    </source>
</evidence>
<gene>
    <name evidence="2" type="ORF">AAL_07960</name>
</gene>
<name>A0A167WEZ3_9HYPO</name>
<accession>A0A167WEZ3</accession>
<evidence type="ECO:0000256" key="1">
    <source>
        <dbReference type="SAM" id="MobiDB-lite"/>
    </source>
</evidence>
<protein>
    <submittedName>
        <fullName evidence="2">Uncharacterized protein</fullName>
    </submittedName>
</protein>
<proteinExistence type="predicted"/>
<keyword evidence="3" id="KW-1185">Reference proteome</keyword>
<feature type="compositionally biased region" description="Acidic residues" evidence="1">
    <location>
        <begin position="151"/>
        <end position="161"/>
    </location>
</feature>